<name>Q9RWD2_DEIRA</name>
<sequence length="213" mass="21473">MPPRSFSRVLGRGVTLSGNVADYAPVSTLVPAGVLGQPLDALIARALARRPEIARAQAGLADAQAALATAERDQKLPDLTASVQAGQFASSGGRTMGGSFGLKSGTVSGQLNFPLKEPTTSVTAPGPDGTPASREVALPSGVALNLSGTFTLLGSGRSQATAQAQAATEQAALAVDSVRQGVELEVRSRSPTSKTPATASAPPRPRSPAPRLA</sequence>
<dbReference type="OrthoDB" id="63572at2"/>
<proteinExistence type="predicted"/>
<dbReference type="eggNOG" id="COG1538">
    <property type="taxonomic scope" value="Bacteria"/>
</dbReference>
<evidence type="ECO:0000313" key="3">
    <source>
        <dbReference type="Proteomes" id="UP000002524"/>
    </source>
</evidence>
<dbReference type="EnsemblBacteria" id="AAF10318">
    <property type="protein sequence ID" value="AAF10318"/>
    <property type="gene ID" value="DR_0737"/>
</dbReference>
<dbReference type="HOGENOM" id="CLU_1292658_0_0_0"/>
<dbReference type="PIR" id="H75482">
    <property type="entry name" value="H75482"/>
</dbReference>
<dbReference type="KEGG" id="dra:DR_0737"/>
<dbReference type="GO" id="GO:0015562">
    <property type="term" value="F:efflux transmembrane transporter activity"/>
    <property type="evidence" value="ECO:0007669"/>
    <property type="project" value="InterPro"/>
</dbReference>
<accession>Q9RWD2</accession>
<feature type="region of interest" description="Disordered" evidence="1">
    <location>
        <begin position="116"/>
        <end position="135"/>
    </location>
</feature>
<dbReference type="EMBL" id="AE000513">
    <property type="protein sequence ID" value="AAF10318.1"/>
    <property type="molecule type" value="Genomic_DNA"/>
</dbReference>
<dbReference type="PATRIC" id="fig|243230.17.peg.915"/>
<dbReference type="AlphaFoldDB" id="Q9RWD2"/>
<organism evidence="2 3">
    <name type="scientific">Deinococcus radiodurans (strain ATCC 13939 / DSM 20539 / JCM 16871 / CCUG 27074 / LMG 4051 / NBRC 15346 / NCIMB 9279 / VKM B-1422 / R1)</name>
    <dbReference type="NCBI Taxonomy" id="243230"/>
    <lineage>
        <taxon>Bacteria</taxon>
        <taxon>Thermotogati</taxon>
        <taxon>Deinococcota</taxon>
        <taxon>Deinococci</taxon>
        <taxon>Deinococcales</taxon>
        <taxon>Deinococcaceae</taxon>
        <taxon>Deinococcus</taxon>
    </lineage>
</organism>
<evidence type="ECO:0000256" key="1">
    <source>
        <dbReference type="SAM" id="MobiDB-lite"/>
    </source>
</evidence>
<reference evidence="2 3" key="1">
    <citation type="journal article" date="1999" name="Science">
        <title>Genome sequence of the radioresistant bacterium Deinococcus radiodurans R1.</title>
        <authorList>
            <person name="White O."/>
            <person name="Eisen J.A."/>
            <person name="Heidelberg J.F."/>
            <person name="Hickey E.K."/>
            <person name="Peterson J.D."/>
            <person name="Dodson R.J."/>
            <person name="Haft D.H."/>
            <person name="Gwinn M.L."/>
            <person name="Nelson W.C."/>
            <person name="Richardson D.L."/>
            <person name="Moffat K.S."/>
            <person name="Qin H."/>
            <person name="Jiang L."/>
            <person name="Pamphile W."/>
            <person name="Crosby M."/>
            <person name="Shen M."/>
            <person name="Vamathevan J.J."/>
            <person name="Lam P."/>
            <person name="McDonald L."/>
            <person name="Utterback T."/>
            <person name="Zalewski C."/>
            <person name="Makarova K.S."/>
            <person name="Aravind L."/>
            <person name="Daly M.J."/>
            <person name="Minton K.W."/>
            <person name="Fleischmann R.D."/>
            <person name="Ketchum K.A."/>
            <person name="Nelson K.E."/>
            <person name="Salzberg S."/>
            <person name="Smith H.O."/>
            <person name="Venter J.C."/>
            <person name="Fraser C.M."/>
        </authorList>
    </citation>
    <scope>NUCLEOTIDE SEQUENCE [LARGE SCALE GENOMIC DNA]</scope>
    <source>
        <strain evidence="3">ATCC 13939 / DSM 20539 / JCM 16871 / LMG 4051 / NBRC 15346 / NCIMB 9279 / R1 / VKM B-1422</strain>
    </source>
</reference>
<feature type="region of interest" description="Disordered" evidence="1">
    <location>
        <begin position="183"/>
        <end position="213"/>
    </location>
</feature>
<dbReference type="InParanoid" id="Q9RWD2"/>
<dbReference type="Proteomes" id="UP000002524">
    <property type="component" value="Chromosome 1"/>
</dbReference>
<feature type="compositionally biased region" description="Pro residues" evidence="1">
    <location>
        <begin position="202"/>
        <end position="213"/>
    </location>
</feature>
<feature type="compositionally biased region" description="Low complexity" evidence="1">
    <location>
        <begin position="189"/>
        <end position="201"/>
    </location>
</feature>
<keyword evidence="3" id="KW-1185">Reference proteome</keyword>
<dbReference type="STRING" id="243230.DR_0737"/>
<protein>
    <submittedName>
        <fullName evidence="2">Uncharacterized protein</fullName>
    </submittedName>
</protein>
<gene>
    <name evidence="2" type="ordered locus">DR_0737</name>
</gene>
<dbReference type="Gene3D" id="1.20.1600.10">
    <property type="entry name" value="Outer membrane efflux proteins (OEP)"/>
    <property type="match status" value="1"/>
</dbReference>
<dbReference type="SUPFAM" id="SSF56954">
    <property type="entry name" value="Outer membrane efflux proteins (OEP)"/>
    <property type="match status" value="1"/>
</dbReference>
<dbReference type="PaxDb" id="243230-DR_0737"/>
<evidence type="ECO:0000313" key="2">
    <source>
        <dbReference type="EMBL" id="AAF10318.1"/>
    </source>
</evidence>